<dbReference type="GO" id="GO:0046403">
    <property type="term" value="F:polynucleotide 3'-phosphatase activity"/>
    <property type="evidence" value="ECO:0007669"/>
    <property type="project" value="TreeGrafter"/>
</dbReference>
<dbReference type="NCBIfam" id="TIGR01664">
    <property type="entry name" value="DNA-3'-Pase"/>
    <property type="match status" value="1"/>
</dbReference>
<dbReference type="InterPro" id="IPR027417">
    <property type="entry name" value="P-loop_NTPase"/>
</dbReference>
<keyword evidence="2" id="KW-1185">Reference proteome</keyword>
<dbReference type="GO" id="GO:0046404">
    <property type="term" value="F:ATP-dependent polydeoxyribonucleotide 5'-hydroxyl-kinase activity"/>
    <property type="evidence" value="ECO:0007669"/>
    <property type="project" value="TreeGrafter"/>
</dbReference>
<protein>
    <submittedName>
        <fullName evidence="1">Uncharacterized protein</fullName>
    </submittedName>
</protein>
<dbReference type="InterPro" id="IPR036412">
    <property type="entry name" value="HAD-like_sf"/>
</dbReference>
<dbReference type="SUPFAM" id="SSF56784">
    <property type="entry name" value="HAD-like"/>
    <property type="match status" value="1"/>
</dbReference>
<dbReference type="NCBIfam" id="TIGR01662">
    <property type="entry name" value="HAD-SF-IIIA"/>
    <property type="match status" value="1"/>
</dbReference>
<dbReference type="Gene3D" id="3.40.50.300">
    <property type="entry name" value="P-loop containing nucleotide triphosphate hydrolases"/>
    <property type="match status" value="1"/>
</dbReference>
<comment type="caution">
    <text evidence="1">The sequence shown here is derived from an EMBL/GenBank/DDBJ whole genome shotgun (WGS) entry which is preliminary data.</text>
</comment>
<name>A0A9D4EXT4_DREPO</name>
<dbReference type="GO" id="GO:0006281">
    <property type="term" value="P:DNA repair"/>
    <property type="evidence" value="ECO:0007669"/>
    <property type="project" value="TreeGrafter"/>
</dbReference>
<dbReference type="CDD" id="cd01625">
    <property type="entry name" value="HAD_PNP"/>
    <property type="match status" value="1"/>
</dbReference>
<dbReference type="GO" id="GO:0005634">
    <property type="term" value="C:nucleus"/>
    <property type="evidence" value="ECO:0007669"/>
    <property type="project" value="TreeGrafter"/>
</dbReference>
<reference evidence="1" key="2">
    <citation type="submission" date="2020-11" db="EMBL/GenBank/DDBJ databases">
        <authorList>
            <person name="McCartney M.A."/>
            <person name="Auch B."/>
            <person name="Kono T."/>
            <person name="Mallez S."/>
            <person name="Becker A."/>
            <person name="Gohl D.M."/>
            <person name="Silverstein K.A.T."/>
            <person name="Koren S."/>
            <person name="Bechman K.B."/>
            <person name="Herman A."/>
            <person name="Abrahante J.E."/>
            <person name="Garbe J."/>
        </authorList>
    </citation>
    <scope>NUCLEOTIDE SEQUENCE</scope>
    <source>
        <strain evidence="1">Duluth1</strain>
        <tissue evidence="1">Whole animal</tissue>
    </source>
</reference>
<dbReference type="InterPro" id="IPR006549">
    <property type="entry name" value="HAD-SF_hydro_IIIA"/>
</dbReference>
<dbReference type="FunFam" id="3.40.50.1000:FF:000078">
    <property type="entry name" value="Bifunctional polynucleotide phosphatase/kinase"/>
    <property type="match status" value="1"/>
</dbReference>
<dbReference type="PANTHER" id="PTHR12083:SF18">
    <property type="entry name" value="BIFUNCTIONAL POLYNUCLEOTIDE PHOSPHATASE_KINASE"/>
    <property type="match status" value="1"/>
</dbReference>
<dbReference type="InterPro" id="IPR013954">
    <property type="entry name" value="PNK3P"/>
</dbReference>
<dbReference type="Pfam" id="PF13671">
    <property type="entry name" value="AAA_33"/>
    <property type="match status" value="1"/>
</dbReference>
<dbReference type="AlphaFoldDB" id="A0A9D4EXT4"/>
<dbReference type="InterPro" id="IPR023214">
    <property type="entry name" value="HAD_sf"/>
</dbReference>
<dbReference type="InterPro" id="IPR006551">
    <property type="entry name" value="Polynucleotide_phosphatase"/>
</dbReference>
<dbReference type="PANTHER" id="PTHR12083">
    <property type="entry name" value="BIFUNCTIONAL POLYNUCLEOTIDE PHOSPHATASE/KINASE"/>
    <property type="match status" value="1"/>
</dbReference>
<organism evidence="1 2">
    <name type="scientific">Dreissena polymorpha</name>
    <name type="common">Zebra mussel</name>
    <name type="synonym">Mytilus polymorpha</name>
    <dbReference type="NCBI Taxonomy" id="45954"/>
    <lineage>
        <taxon>Eukaryota</taxon>
        <taxon>Metazoa</taxon>
        <taxon>Spiralia</taxon>
        <taxon>Lophotrochozoa</taxon>
        <taxon>Mollusca</taxon>
        <taxon>Bivalvia</taxon>
        <taxon>Autobranchia</taxon>
        <taxon>Heteroconchia</taxon>
        <taxon>Euheterodonta</taxon>
        <taxon>Imparidentia</taxon>
        <taxon>Neoheterodontei</taxon>
        <taxon>Myida</taxon>
        <taxon>Dreissenoidea</taxon>
        <taxon>Dreissenidae</taxon>
        <taxon>Dreissena</taxon>
    </lineage>
</organism>
<proteinExistence type="predicted"/>
<dbReference type="GO" id="GO:0003690">
    <property type="term" value="F:double-stranded DNA binding"/>
    <property type="evidence" value="ECO:0007669"/>
    <property type="project" value="TreeGrafter"/>
</dbReference>
<sequence length="413" mass="46230">MSTRRQGLKRKASDDVVIKAKRARGETDLGSELKWSQVGELIKGINPLMLLGSTTLPGCPKAAGFDIDFTVIKTASGRKFASGANDWEWWDPCVPEKLRDLHESGYRVLFFTNQAGIEKLKVKPEELMQKINAIIKELSFPVMCFVCTGENHYRKPSTLMWDHWESSFNQGVKVDRSQSLYVGDAAGRAKEWAPGKPKDFSCSDRKFAANLGVKFQTPEEFFLSESPAKFKWGSPNPTSFLKKAPPCDKAVYHSKSPEVVVIVGAPASGKSTFRKRYLEAHGYVAVNRDTMGTIQKCVKVAKETLMQGKSVVVDNTNPSVSARKEFVDIAKTAGVPCRCFVMNTPIDLAHHLNYVRQTQTSGTVRRIPDVGYNVYKKNYEAPSKSEGFSEILQIDFCPNFDGKRDESLFKQWT</sequence>
<dbReference type="Pfam" id="PF08645">
    <property type="entry name" value="PNK3P"/>
    <property type="match status" value="1"/>
</dbReference>
<dbReference type="EMBL" id="JAIWYP010000008">
    <property type="protein sequence ID" value="KAH3788769.1"/>
    <property type="molecule type" value="Genomic_DNA"/>
</dbReference>
<gene>
    <name evidence="1" type="ORF">DPMN_166917</name>
</gene>
<dbReference type="SUPFAM" id="SSF52540">
    <property type="entry name" value="P-loop containing nucleoside triphosphate hydrolases"/>
    <property type="match status" value="1"/>
</dbReference>
<evidence type="ECO:0000313" key="1">
    <source>
        <dbReference type="EMBL" id="KAH3788769.1"/>
    </source>
</evidence>
<evidence type="ECO:0000313" key="2">
    <source>
        <dbReference type="Proteomes" id="UP000828390"/>
    </source>
</evidence>
<dbReference type="OrthoDB" id="19045at2759"/>
<dbReference type="Gene3D" id="3.40.50.1000">
    <property type="entry name" value="HAD superfamily/HAD-like"/>
    <property type="match status" value="1"/>
</dbReference>
<accession>A0A9D4EXT4</accession>
<reference evidence="1" key="1">
    <citation type="journal article" date="2019" name="bioRxiv">
        <title>The Genome of the Zebra Mussel, Dreissena polymorpha: A Resource for Invasive Species Research.</title>
        <authorList>
            <person name="McCartney M.A."/>
            <person name="Auch B."/>
            <person name="Kono T."/>
            <person name="Mallez S."/>
            <person name="Zhang Y."/>
            <person name="Obille A."/>
            <person name="Becker A."/>
            <person name="Abrahante J.E."/>
            <person name="Garbe J."/>
            <person name="Badalamenti J.P."/>
            <person name="Herman A."/>
            <person name="Mangelson H."/>
            <person name="Liachko I."/>
            <person name="Sullivan S."/>
            <person name="Sone E.D."/>
            <person name="Koren S."/>
            <person name="Silverstein K.A.T."/>
            <person name="Beckman K.B."/>
            <person name="Gohl D.M."/>
        </authorList>
    </citation>
    <scope>NUCLEOTIDE SEQUENCE</scope>
    <source>
        <strain evidence="1">Duluth1</strain>
        <tissue evidence="1">Whole animal</tissue>
    </source>
</reference>
<dbReference type="FunFam" id="3.40.50.300:FF:000737">
    <property type="entry name" value="Bifunctional polynucleotide phosphatase/kinase"/>
    <property type="match status" value="1"/>
</dbReference>
<dbReference type="Proteomes" id="UP000828390">
    <property type="component" value="Unassembled WGS sequence"/>
</dbReference>